<evidence type="ECO:0000256" key="7">
    <source>
        <dbReference type="SAM" id="MobiDB-lite"/>
    </source>
</evidence>
<evidence type="ECO:0000259" key="8">
    <source>
        <dbReference type="PROSITE" id="PS50071"/>
    </source>
</evidence>
<protein>
    <recommendedName>
        <fullName evidence="8">Homeobox domain-containing protein</fullName>
    </recommendedName>
</protein>
<evidence type="ECO:0000256" key="2">
    <source>
        <dbReference type="ARBA" id="ARBA00023125"/>
    </source>
</evidence>
<feature type="domain" description="Homeobox" evidence="8">
    <location>
        <begin position="56"/>
        <end position="116"/>
    </location>
</feature>
<dbReference type="InterPro" id="IPR051775">
    <property type="entry name" value="Homeobox_domain"/>
</dbReference>
<evidence type="ECO:0000256" key="6">
    <source>
        <dbReference type="RuleBase" id="RU000682"/>
    </source>
</evidence>
<proteinExistence type="predicted"/>
<evidence type="ECO:0000313" key="9">
    <source>
        <dbReference type="EMBL" id="RFU23772.1"/>
    </source>
</evidence>
<dbReference type="SUPFAM" id="SSF46689">
    <property type="entry name" value="Homeodomain-like"/>
    <property type="match status" value="1"/>
</dbReference>
<dbReference type="STRING" id="5539.A0A3E2GRN9"/>
<dbReference type="GO" id="GO:0000976">
    <property type="term" value="F:transcription cis-regulatory region binding"/>
    <property type="evidence" value="ECO:0007669"/>
    <property type="project" value="TreeGrafter"/>
</dbReference>
<keyword evidence="4 5" id="KW-0539">Nucleus</keyword>
<feature type="DNA-binding region" description="Homeobox" evidence="5">
    <location>
        <begin position="58"/>
        <end position="117"/>
    </location>
</feature>
<dbReference type="GO" id="GO:0005634">
    <property type="term" value="C:nucleus"/>
    <property type="evidence" value="ECO:0007669"/>
    <property type="project" value="UniProtKB-SubCell"/>
</dbReference>
<comment type="caution">
    <text evidence="9">The sequence shown here is derived from an EMBL/GenBank/DDBJ whole genome shotgun (WGS) entry which is preliminary data.</text>
</comment>
<feature type="region of interest" description="Disordered" evidence="7">
    <location>
        <begin position="413"/>
        <end position="519"/>
    </location>
</feature>
<keyword evidence="3 5" id="KW-0371">Homeobox</keyword>
<feature type="region of interest" description="Disordered" evidence="7">
    <location>
        <begin position="271"/>
        <end position="290"/>
    </location>
</feature>
<dbReference type="GO" id="GO:0000981">
    <property type="term" value="F:DNA-binding transcription factor activity, RNA polymerase II-specific"/>
    <property type="evidence" value="ECO:0007669"/>
    <property type="project" value="InterPro"/>
</dbReference>
<dbReference type="OrthoDB" id="6159439at2759"/>
<dbReference type="CDD" id="cd00086">
    <property type="entry name" value="homeodomain"/>
    <property type="match status" value="1"/>
</dbReference>
<feature type="non-terminal residue" evidence="9">
    <location>
        <position position="587"/>
    </location>
</feature>
<dbReference type="OMA" id="KPDMDCV"/>
<dbReference type="PANTHER" id="PTHR24323">
    <property type="entry name" value="CEH-10 HOMEODOMAIN-CONTAINING HOMOLOG"/>
    <property type="match status" value="1"/>
</dbReference>
<evidence type="ECO:0000256" key="1">
    <source>
        <dbReference type="ARBA" id="ARBA00004123"/>
    </source>
</evidence>
<dbReference type="Proteomes" id="UP000258309">
    <property type="component" value="Unassembled WGS sequence"/>
</dbReference>
<gene>
    <name evidence="9" type="ORF">B7463_g12565</name>
</gene>
<comment type="subcellular location">
    <subcellularLocation>
        <location evidence="1 5 6">Nucleus</location>
    </subcellularLocation>
</comment>
<keyword evidence="2 5" id="KW-0238">DNA-binding</keyword>
<evidence type="ECO:0000313" key="10">
    <source>
        <dbReference type="Proteomes" id="UP000258309"/>
    </source>
</evidence>
<dbReference type="Gene3D" id="1.10.10.60">
    <property type="entry name" value="Homeodomain-like"/>
    <property type="match status" value="1"/>
</dbReference>
<sequence length="587" mass="64370">MSEPSLPRPCPSTASLVGDNPGSDEDCIETGADKSLVDSTLSERKVEIPDSVEVKVENKQKRKRTSAHDQSILEAEYKRNSKPNKATRAEIVKLVALNEKEVQIWFQNRRQIDRRKSRPLLPHEVAALGIGAVPFSSDEASDATIGNYSTAGEIILSSQTAPGSSQEDIQQPHEHLVSSASVPLEDLNHGSLSQNAETAAQDTVETNKIPGPAIMPQLPSPIQSLGNSFNVSESVVQSFTSTPGYLANRWNSINSFQFTPPASQNIPFTPQMTHHRTHPSSCPERIGDERPITPPSQVRLSMSLEGKAELVSTVPSPVHFKSVRPSSSESTLRQKRTRGLQRSFSAVPFGSVPKNPSGESLVPRLLSGRSRDARTWELCCDTEARDELTKQAENESSGSAVAAISLLRSTSNSALKCNPQKRNVPPAKTGSTGWTKRQKLERSQSSLARLQTPDVIPLKPSQPTSDTGKDGLMRSPSGDSDKENRIPYEISGNPRRRLLPSSRTDKRGSSKRILEDNHNIPTHAVGFGIEKKRRRGTHTDPVVFEDDENEEVPEDVERFMRGEISPSKKGDLDCVQGLLSLSQGNWR</sequence>
<reference evidence="9 10" key="1">
    <citation type="submission" date="2018-05" db="EMBL/GenBank/DDBJ databases">
        <title>Draft genome sequence of Scytalidium lignicola DSM 105466, a ubiquitous saprotrophic fungus.</title>
        <authorList>
            <person name="Buettner E."/>
            <person name="Gebauer A.M."/>
            <person name="Hofrichter M."/>
            <person name="Liers C."/>
            <person name="Kellner H."/>
        </authorList>
    </citation>
    <scope>NUCLEOTIDE SEQUENCE [LARGE SCALE GENOMIC DNA]</scope>
    <source>
        <strain evidence="9 10">DSM 105466</strain>
    </source>
</reference>
<dbReference type="EMBL" id="NCSJ02000619">
    <property type="protein sequence ID" value="RFU23772.1"/>
    <property type="molecule type" value="Genomic_DNA"/>
</dbReference>
<feature type="compositionally biased region" description="Basic and acidic residues" evidence="7">
    <location>
        <begin position="503"/>
        <end position="518"/>
    </location>
</feature>
<dbReference type="SMART" id="SM00389">
    <property type="entry name" value="HOX"/>
    <property type="match status" value="1"/>
</dbReference>
<evidence type="ECO:0000256" key="4">
    <source>
        <dbReference type="ARBA" id="ARBA00023242"/>
    </source>
</evidence>
<dbReference type="InterPro" id="IPR001356">
    <property type="entry name" value="HD"/>
</dbReference>
<keyword evidence="10" id="KW-1185">Reference proteome</keyword>
<dbReference type="PROSITE" id="PS50071">
    <property type="entry name" value="HOMEOBOX_2"/>
    <property type="match status" value="1"/>
</dbReference>
<evidence type="ECO:0000256" key="5">
    <source>
        <dbReference type="PROSITE-ProRule" id="PRU00108"/>
    </source>
</evidence>
<feature type="region of interest" description="Disordered" evidence="7">
    <location>
        <begin position="1"/>
        <end position="34"/>
    </location>
</feature>
<dbReference type="InterPro" id="IPR009057">
    <property type="entry name" value="Homeodomain-like_sf"/>
</dbReference>
<organism evidence="9 10">
    <name type="scientific">Scytalidium lignicola</name>
    <name type="common">Hyphomycete</name>
    <dbReference type="NCBI Taxonomy" id="5539"/>
    <lineage>
        <taxon>Eukaryota</taxon>
        <taxon>Fungi</taxon>
        <taxon>Dikarya</taxon>
        <taxon>Ascomycota</taxon>
        <taxon>Pezizomycotina</taxon>
        <taxon>Leotiomycetes</taxon>
        <taxon>Leotiomycetes incertae sedis</taxon>
        <taxon>Scytalidium</taxon>
    </lineage>
</organism>
<evidence type="ECO:0000256" key="3">
    <source>
        <dbReference type="ARBA" id="ARBA00023155"/>
    </source>
</evidence>
<dbReference type="PROSITE" id="PS00027">
    <property type="entry name" value="HOMEOBOX_1"/>
    <property type="match status" value="1"/>
</dbReference>
<feature type="compositionally biased region" description="Pro residues" evidence="7">
    <location>
        <begin position="1"/>
        <end position="10"/>
    </location>
</feature>
<accession>A0A3E2GRN9</accession>
<feature type="non-terminal residue" evidence="9">
    <location>
        <position position="1"/>
    </location>
</feature>
<dbReference type="InterPro" id="IPR017970">
    <property type="entry name" value="Homeobox_CS"/>
</dbReference>
<name>A0A3E2GRN9_SCYLI</name>
<dbReference type="Pfam" id="PF00046">
    <property type="entry name" value="Homeodomain"/>
    <property type="match status" value="1"/>
</dbReference>
<dbReference type="PANTHER" id="PTHR24323:SF7">
    <property type="entry name" value="HOMEOBOX DOMAIN-CONTAINING PROTEIN"/>
    <property type="match status" value="1"/>
</dbReference>
<dbReference type="AlphaFoldDB" id="A0A3E2GRN9"/>